<dbReference type="STRING" id="571915.CMUST_04920"/>
<reference evidence="1 2" key="1">
    <citation type="journal article" date="2015" name="Genome Announc.">
        <title>Complete Genome Sequence of the Type Strain Corynebacterium mustelae DSM 45274, Isolated from Various Tissues of a Male Ferret with Lethal Sepsis.</title>
        <authorList>
            <person name="Ruckert C."/>
            <person name="Eimer J."/>
            <person name="Winkler A."/>
            <person name="Tauch A."/>
        </authorList>
    </citation>
    <scope>NUCLEOTIDE SEQUENCE [LARGE SCALE GENOMIC DNA]</scope>
    <source>
        <strain evidence="1 2">DSM 45274</strain>
    </source>
</reference>
<gene>
    <name evidence="1" type="ORF">CMUST_04920</name>
</gene>
<protein>
    <submittedName>
        <fullName evidence="1">Uncharacterized protein</fullName>
    </submittedName>
</protein>
<dbReference type="PATRIC" id="fig|571915.4.peg.1042"/>
<proteinExistence type="predicted"/>
<organism evidence="1 2">
    <name type="scientific">Corynebacterium mustelae</name>
    <dbReference type="NCBI Taxonomy" id="571915"/>
    <lineage>
        <taxon>Bacteria</taxon>
        <taxon>Bacillati</taxon>
        <taxon>Actinomycetota</taxon>
        <taxon>Actinomycetes</taxon>
        <taxon>Mycobacteriales</taxon>
        <taxon>Corynebacteriaceae</taxon>
        <taxon>Corynebacterium</taxon>
    </lineage>
</organism>
<keyword evidence="2" id="KW-1185">Reference proteome</keyword>
<name>A0A0G3H2J0_9CORY</name>
<reference evidence="2" key="2">
    <citation type="submission" date="2015-05" db="EMBL/GenBank/DDBJ databases">
        <title>Complete genome sequence of Corynebacterium mustelae DSM 45274, isolated from various tissues of a male ferret with lethal sepsis.</title>
        <authorList>
            <person name="Ruckert C."/>
            <person name="Albersmeier A."/>
            <person name="Winkler A."/>
            <person name="Tauch A."/>
        </authorList>
    </citation>
    <scope>NUCLEOTIDE SEQUENCE [LARGE SCALE GENOMIC DNA]</scope>
    <source>
        <strain evidence="2">DSM 45274</strain>
    </source>
</reference>
<evidence type="ECO:0000313" key="2">
    <source>
        <dbReference type="Proteomes" id="UP000035199"/>
    </source>
</evidence>
<dbReference type="AlphaFoldDB" id="A0A0G3H2J0"/>
<dbReference type="Proteomes" id="UP000035199">
    <property type="component" value="Chromosome"/>
</dbReference>
<sequence>MLWFQVWVMLIPLARYNCTALPSKSYRVLAQKTAMVCQLYSKMFLRQGSTLVQLQVLVLCTTLARRIGISTTIAWLILEEAAAKNRATIKESGLLVGL</sequence>
<dbReference type="EMBL" id="CP011542">
    <property type="protein sequence ID" value="AKK05322.1"/>
    <property type="molecule type" value="Genomic_DNA"/>
</dbReference>
<accession>A0A0G3H2J0</accession>
<evidence type="ECO:0000313" key="1">
    <source>
        <dbReference type="EMBL" id="AKK05322.1"/>
    </source>
</evidence>
<dbReference type="KEGG" id="cmv:CMUST_04920"/>